<protein>
    <recommendedName>
        <fullName evidence="5">Short-chain dehydrogenase</fullName>
    </recommendedName>
</protein>
<dbReference type="CDD" id="cd05233">
    <property type="entry name" value="SDR_c"/>
    <property type="match status" value="1"/>
</dbReference>
<dbReference type="Proteomes" id="UP000177092">
    <property type="component" value="Unassembled WGS sequence"/>
</dbReference>
<dbReference type="GO" id="GO:0016491">
    <property type="term" value="F:oxidoreductase activity"/>
    <property type="evidence" value="ECO:0007669"/>
    <property type="project" value="UniProtKB-KW"/>
</dbReference>
<sequence>MIRKISEDFNSKRKTVIILSVSSDIGKDLGKRFLRDGINLIGTYRKFGQMDDLDKNAKCRLLKCDISQKKSVNNFLQQFKKLNLKWDILLSCVGDLLPLNSFFECNFESWNASMQVNSIDQLRVVHGLYPFRNTEGAKVVFFAGGGVNNTVVDASAYTAAKIMLIKMCEFLDTENKDVSFFSIGPGFLKTKIHKQVYQGKNVSRKKIIETENYLKTKKGIKMAYLYESLKWLCQQPKEAVGGRNFSLKGDPFKGKKRNLLVQELVKDQNMYKLRRYKNDFLV</sequence>
<reference evidence="3 4" key="1">
    <citation type="journal article" date="2016" name="Nat. Commun.">
        <title>Thousands of microbial genomes shed light on interconnected biogeochemical processes in an aquifer system.</title>
        <authorList>
            <person name="Anantharaman K."/>
            <person name="Brown C.T."/>
            <person name="Hug L.A."/>
            <person name="Sharon I."/>
            <person name="Castelle C.J."/>
            <person name="Probst A.J."/>
            <person name="Thomas B.C."/>
            <person name="Singh A."/>
            <person name="Wilkins M.J."/>
            <person name="Karaoz U."/>
            <person name="Brodie E.L."/>
            <person name="Williams K.H."/>
            <person name="Hubbard S.S."/>
            <person name="Banfield J.F."/>
        </authorList>
    </citation>
    <scope>NUCLEOTIDE SEQUENCE [LARGE SCALE GENOMIC DNA]</scope>
</reference>
<evidence type="ECO:0000256" key="1">
    <source>
        <dbReference type="ARBA" id="ARBA00006484"/>
    </source>
</evidence>
<dbReference type="SUPFAM" id="SSF51735">
    <property type="entry name" value="NAD(P)-binding Rossmann-fold domains"/>
    <property type="match status" value="1"/>
</dbReference>
<dbReference type="EMBL" id="MFJN01000060">
    <property type="protein sequence ID" value="OGG20013.1"/>
    <property type="molecule type" value="Genomic_DNA"/>
</dbReference>
<dbReference type="PANTHER" id="PTHR42901">
    <property type="entry name" value="ALCOHOL DEHYDROGENASE"/>
    <property type="match status" value="1"/>
</dbReference>
<keyword evidence="2" id="KW-0560">Oxidoreductase</keyword>
<evidence type="ECO:0000256" key="2">
    <source>
        <dbReference type="ARBA" id="ARBA00023002"/>
    </source>
</evidence>
<dbReference type="InterPro" id="IPR002347">
    <property type="entry name" value="SDR_fam"/>
</dbReference>
<dbReference type="InterPro" id="IPR036291">
    <property type="entry name" value="NAD(P)-bd_dom_sf"/>
</dbReference>
<organism evidence="3 4">
    <name type="scientific">Candidatus Gottesmanbacteria bacterium RIFCSPHIGHO2_02_FULL_40_13</name>
    <dbReference type="NCBI Taxonomy" id="1798384"/>
    <lineage>
        <taxon>Bacteria</taxon>
        <taxon>Candidatus Gottesmaniibacteriota</taxon>
    </lineage>
</organism>
<comment type="caution">
    <text evidence="3">The sequence shown here is derived from an EMBL/GenBank/DDBJ whole genome shotgun (WGS) entry which is preliminary data.</text>
</comment>
<evidence type="ECO:0000313" key="3">
    <source>
        <dbReference type="EMBL" id="OGG20013.1"/>
    </source>
</evidence>
<dbReference type="Pfam" id="PF00106">
    <property type="entry name" value="adh_short"/>
    <property type="match status" value="1"/>
</dbReference>
<proteinExistence type="inferred from homology"/>
<comment type="similarity">
    <text evidence="1">Belongs to the short-chain dehydrogenases/reductases (SDR) family.</text>
</comment>
<evidence type="ECO:0000313" key="4">
    <source>
        <dbReference type="Proteomes" id="UP000177092"/>
    </source>
</evidence>
<dbReference type="PANTHER" id="PTHR42901:SF1">
    <property type="entry name" value="ALCOHOL DEHYDROGENASE"/>
    <property type="match status" value="1"/>
</dbReference>
<dbReference type="AlphaFoldDB" id="A0A1F6A5V0"/>
<dbReference type="STRING" id="1798384.A3D03_06270"/>
<name>A0A1F6A5V0_9BACT</name>
<gene>
    <name evidence="3" type="ORF">A3D03_06270</name>
</gene>
<accession>A0A1F6A5V0</accession>
<evidence type="ECO:0008006" key="5">
    <source>
        <dbReference type="Google" id="ProtNLM"/>
    </source>
</evidence>
<dbReference type="Gene3D" id="3.40.50.720">
    <property type="entry name" value="NAD(P)-binding Rossmann-like Domain"/>
    <property type="match status" value="1"/>
</dbReference>